<keyword evidence="3" id="KW-0963">Cytoplasm</keyword>
<evidence type="ECO:0000313" key="6">
    <source>
        <dbReference type="EMBL" id="CAF9919514.1"/>
    </source>
</evidence>
<dbReference type="SUPFAM" id="SSF81296">
    <property type="entry name" value="E set domains"/>
    <property type="match status" value="1"/>
</dbReference>
<comment type="caution">
    <text evidence="6">The sequence shown here is derived from an EMBL/GenBank/DDBJ whole genome shotgun (WGS) entry which is preliminary data.</text>
</comment>
<evidence type="ECO:0000256" key="2">
    <source>
        <dbReference type="ARBA" id="ARBA00010926"/>
    </source>
</evidence>
<evidence type="ECO:0000256" key="1">
    <source>
        <dbReference type="ARBA" id="ARBA00004496"/>
    </source>
</evidence>
<dbReference type="GO" id="GO:0019901">
    <property type="term" value="F:protein kinase binding"/>
    <property type="evidence" value="ECO:0007669"/>
    <property type="project" value="TreeGrafter"/>
</dbReference>
<gene>
    <name evidence="6" type="ORF">GOMPHAMPRED_001839</name>
</gene>
<organism evidence="6 7">
    <name type="scientific">Gomphillus americanus</name>
    <dbReference type="NCBI Taxonomy" id="1940652"/>
    <lineage>
        <taxon>Eukaryota</taxon>
        <taxon>Fungi</taxon>
        <taxon>Dikarya</taxon>
        <taxon>Ascomycota</taxon>
        <taxon>Pezizomycotina</taxon>
        <taxon>Lecanoromycetes</taxon>
        <taxon>OSLEUM clade</taxon>
        <taxon>Ostropomycetidae</taxon>
        <taxon>Ostropales</taxon>
        <taxon>Graphidaceae</taxon>
        <taxon>Gomphilloideae</taxon>
        <taxon>Gomphillus</taxon>
    </lineage>
</organism>
<dbReference type="EMBL" id="CAJPDQ010000014">
    <property type="protein sequence ID" value="CAF9919514.1"/>
    <property type="molecule type" value="Genomic_DNA"/>
</dbReference>
<dbReference type="FunFam" id="2.60.40.10:FF:000562">
    <property type="entry name" value="Snf1 kinase complex beta-subunit Gal83"/>
    <property type="match status" value="1"/>
</dbReference>
<evidence type="ECO:0000256" key="3">
    <source>
        <dbReference type="ARBA" id="ARBA00022490"/>
    </source>
</evidence>
<comment type="similarity">
    <text evidence="2">Belongs to the 5'-AMP-activated protein kinase beta subunit family.</text>
</comment>
<dbReference type="SMART" id="SM01010">
    <property type="entry name" value="AMPKBI"/>
    <property type="match status" value="1"/>
</dbReference>
<dbReference type="InterPro" id="IPR050827">
    <property type="entry name" value="CRP1_MDG1_kinase"/>
</dbReference>
<dbReference type="OrthoDB" id="531008at2759"/>
<comment type="subcellular location">
    <subcellularLocation>
        <location evidence="1">Cytoplasm</location>
    </subcellularLocation>
</comment>
<evidence type="ECO:0000313" key="7">
    <source>
        <dbReference type="Proteomes" id="UP000664169"/>
    </source>
</evidence>
<evidence type="ECO:0000256" key="4">
    <source>
        <dbReference type="SAM" id="MobiDB-lite"/>
    </source>
</evidence>
<proteinExistence type="inferred from homology"/>
<keyword evidence="7" id="KW-1185">Reference proteome</keyword>
<dbReference type="GO" id="GO:0005737">
    <property type="term" value="C:cytoplasm"/>
    <property type="evidence" value="ECO:0007669"/>
    <property type="project" value="UniProtKB-SubCell"/>
</dbReference>
<dbReference type="GO" id="GO:0031588">
    <property type="term" value="C:nucleotide-activated protein kinase complex"/>
    <property type="evidence" value="ECO:0007669"/>
    <property type="project" value="TreeGrafter"/>
</dbReference>
<dbReference type="CDD" id="cd02859">
    <property type="entry name" value="E_set_AMPKbeta_like_N"/>
    <property type="match status" value="1"/>
</dbReference>
<dbReference type="AlphaFoldDB" id="A0A8H3F9J8"/>
<sequence length="387" mass="43229">MGNTQSQEKSQEKHEFRKRDRETRTTPLPSQSQPQPPPAAAVPVDVPIAAPKRRNKDVMSHDINELDYTASSNLNFPHPPRLPLPIQDQLYTPGSPVISPEDLANVVHEDGGAALPHQTSLLSHTTMDEDEEVDLLDQANKGLTVPARLEWKGPGNKIYVTGTFNGWSKKYRMQKSDDTGILSATLDLPPGTYHIKFIVDGDMQTSKDLPTTVDLANVLVNYIEVSADDIPYSTTESQPPEGVHPPMVLPAGIATTDFEHPDRKPSEKDEEESKLIFTKGIRYGNRVPQYLLDLDRPEQSHRFQRAENQLQEIPTPPSLPLFLSKSILNGTMPMRDDISVLNFPNHTVLNHVATSSIKNEVLATSMTTRYKAKYVTTVIYRAINDEE</sequence>
<dbReference type="InterPro" id="IPR037256">
    <property type="entry name" value="ASC_dom_sf"/>
</dbReference>
<dbReference type="Proteomes" id="UP000664169">
    <property type="component" value="Unassembled WGS sequence"/>
</dbReference>
<dbReference type="Gene3D" id="2.60.40.10">
    <property type="entry name" value="Immunoglobulins"/>
    <property type="match status" value="1"/>
</dbReference>
<dbReference type="InterPro" id="IPR013783">
    <property type="entry name" value="Ig-like_fold"/>
</dbReference>
<protein>
    <recommendedName>
        <fullName evidence="5">Association with the SNF1 complex (ASC) domain-containing protein</fullName>
    </recommendedName>
</protein>
<feature type="region of interest" description="Disordered" evidence="4">
    <location>
        <begin position="1"/>
        <end position="44"/>
    </location>
</feature>
<dbReference type="Pfam" id="PF04739">
    <property type="entry name" value="AMPKBI"/>
    <property type="match status" value="1"/>
</dbReference>
<dbReference type="Gene3D" id="6.20.250.60">
    <property type="match status" value="1"/>
</dbReference>
<accession>A0A8H3F9J8</accession>
<reference evidence="6" key="1">
    <citation type="submission" date="2021-03" db="EMBL/GenBank/DDBJ databases">
        <authorList>
            <person name="Tagirdzhanova G."/>
        </authorList>
    </citation>
    <scope>NUCLEOTIDE SEQUENCE</scope>
</reference>
<dbReference type="InterPro" id="IPR014756">
    <property type="entry name" value="Ig_E-set"/>
</dbReference>
<dbReference type="GO" id="GO:0007165">
    <property type="term" value="P:signal transduction"/>
    <property type="evidence" value="ECO:0007669"/>
    <property type="project" value="UniProtKB-ARBA"/>
</dbReference>
<dbReference type="PANTHER" id="PTHR10343">
    <property type="entry name" value="5'-AMP-ACTIVATED PROTEIN KINASE , BETA SUBUNIT"/>
    <property type="match status" value="1"/>
</dbReference>
<name>A0A8H3F9J8_9LECA</name>
<feature type="domain" description="Association with the SNF1 complex (ASC)" evidence="5">
    <location>
        <begin position="278"/>
        <end position="383"/>
    </location>
</feature>
<dbReference type="InterPro" id="IPR006828">
    <property type="entry name" value="ASC_dom"/>
</dbReference>
<dbReference type="GO" id="GO:0005634">
    <property type="term" value="C:nucleus"/>
    <property type="evidence" value="ECO:0007669"/>
    <property type="project" value="TreeGrafter"/>
</dbReference>
<dbReference type="SUPFAM" id="SSF160219">
    <property type="entry name" value="AMPKBI-like"/>
    <property type="match status" value="1"/>
</dbReference>
<evidence type="ECO:0000259" key="5">
    <source>
        <dbReference type="SMART" id="SM01010"/>
    </source>
</evidence>
<dbReference type="InterPro" id="IPR032640">
    <property type="entry name" value="AMPK1_CBM"/>
</dbReference>
<dbReference type="Pfam" id="PF16561">
    <property type="entry name" value="AMPK1_CBM"/>
    <property type="match status" value="1"/>
</dbReference>
<dbReference type="PANTHER" id="PTHR10343:SF84">
    <property type="entry name" value="5'-AMP-ACTIVATED PROTEIN KINASE SUBUNIT BETA-1"/>
    <property type="match status" value="1"/>
</dbReference>
<feature type="compositionally biased region" description="Basic and acidic residues" evidence="4">
    <location>
        <begin position="9"/>
        <end position="24"/>
    </location>
</feature>